<evidence type="ECO:0000256" key="4">
    <source>
        <dbReference type="SAM" id="SignalP"/>
    </source>
</evidence>
<keyword evidence="3" id="KW-0813">Transport</keyword>
<feature type="signal peptide" evidence="4">
    <location>
        <begin position="1"/>
        <end position="31"/>
    </location>
</feature>
<dbReference type="eggNOG" id="COG0683">
    <property type="taxonomic scope" value="Bacteria"/>
</dbReference>
<dbReference type="PANTHER" id="PTHR30483:SF37">
    <property type="entry name" value="ABC TRANSPORTER SUBSTRATE-BINDING PROTEIN"/>
    <property type="match status" value="1"/>
</dbReference>
<evidence type="ECO:0000259" key="5">
    <source>
        <dbReference type="Pfam" id="PF13458"/>
    </source>
</evidence>
<dbReference type="Proteomes" id="UP000030377">
    <property type="component" value="Unassembled WGS sequence"/>
</dbReference>
<dbReference type="PANTHER" id="PTHR30483">
    <property type="entry name" value="LEUCINE-SPECIFIC-BINDING PROTEIN"/>
    <property type="match status" value="1"/>
</dbReference>
<feature type="chain" id="PRO_5002004629" evidence="4">
    <location>
        <begin position="32"/>
        <end position="406"/>
    </location>
</feature>
<accession>A0A0A3XS91</accession>
<sequence length="406" mass="43705">MFSANRRTFLRVTRLAALAAALGTFASPADAQEKIRIGYAISKTGPYAGGAGITTLPNYELWVKDVNAAGGIKLGDKKLPIEVVEYDDRSSSEEAVKAIERLANQDKVDFILSPWSTGLNLAVGPTLNRLGYPHLAVTSVTDKAPELAKRWSNATFWLGTSAQISEALADLLGKLKSDGKIGPNVAMVSIADQFGIELSAAGREALKKHGFTLTYDKTYPMGAQDLQPLLKDAIASNPDTFIAFSYPPDTIALTEQAQLLKFNPKIFYVGVGTAFPLYKGKFAANSDGVMGIGGWNADSPELKDYLARHKAATGKEPDRWASSITYASLQVLQQAIEKVGKLDRVAVAAEIRSGTFDTIIGKVKLKDGLLQEVWSVGQWQNGEFYALAPASLPGARAPVVPKAQWQ</sequence>
<evidence type="ECO:0000256" key="3">
    <source>
        <dbReference type="ARBA" id="ARBA00022970"/>
    </source>
</evidence>
<keyword evidence="2 4" id="KW-0732">Signal</keyword>
<evidence type="ECO:0000313" key="7">
    <source>
        <dbReference type="Proteomes" id="UP000030377"/>
    </source>
</evidence>
<dbReference type="SUPFAM" id="SSF53822">
    <property type="entry name" value="Periplasmic binding protein-like I"/>
    <property type="match status" value="1"/>
</dbReference>
<reference evidence="6 7" key="1">
    <citation type="submission" date="2014-09" db="EMBL/GenBank/DDBJ databases">
        <title>Draft genome of Bradyrhizobium japonicum Is-34.</title>
        <authorList>
            <person name="Tsurumaru H."/>
            <person name="Yamakawa T."/>
            <person name="Hashimoto S."/>
            <person name="Okizaki K."/>
            <person name="Kanesaki Y."/>
            <person name="Yoshikawa H."/>
            <person name="Yajima S."/>
        </authorList>
    </citation>
    <scope>NUCLEOTIDE SEQUENCE [LARGE SCALE GENOMIC DNA]</scope>
    <source>
        <strain evidence="6 7">Is-34</strain>
    </source>
</reference>
<proteinExistence type="inferred from homology"/>
<comment type="caution">
    <text evidence="6">The sequence shown here is derived from an EMBL/GenBank/DDBJ whole genome shotgun (WGS) entry which is preliminary data.</text>
</comment>
<dbReference type="CDD" id="cd06338">
    <property type="entry name" value="PBP1_ABC_ligand_binding-like"/>
    <property type="match status" value="1"/>
</dbReference>
<dbReference type="Pfam" id="PF13458">
    <property type="entry name" value="Peripla_BP_6"/>
    <property type="match status" value="1"/>
</dbReference>
<evidence type="ECO:0000256" key="1">
    <source>
        <dbReference type="ARBA" id="ARBA00010062"/>
    </source>
</evidence>
<dbReference type="InterPro" id="IPR028081">
    <property type="entry name" value="Leu-bd"/>
</dbReference>
<dbReference type="EMBL" id="JRPN01000021">
    <property type="protein sequence ID" value="KGT75981.1"/>
    <property type="molecule type" value="Genomic_DNA"/>
</dbReference>
<name>A0A0A3XS91_BRAJP</name>
<keyword evidence="3" id="KW-0029">Amino-acid transport</keyword>
<evidence type="ECO:0000256" key="2">
    <source>
        <dbReference type="ARBA" id="ARBA00022729"/>
    </source>
</evidence>
<dbReference type="RefSeq" id="WP_028158882.1">
    <property type="nucleotide sequence ID" value="NZ_JANUDC010000001.1"/>
</dbReference>
<dbReference type="Gene3D" id="3.40.50.2300">
    <property type="match status" value="2"/>
</dbReference>
<dbReference type="InterPro" id="IPR028082">
    <property type="entry name" value="Peripla_BP_I"/>
</dbReference>
<evidence type="ECO:0000313" key="6">
    <source>
        <dbReference type="EMBL" id="KGT75981.1"/>
    </source>
</evidence>
<dbReference type="AlphaFoldDB" id="A0A0A3XS91"/>
<comment type="similarity">
    <text evidence="1">Belongs to the leucine-binding protein family.</text>
</comment>
<organism evidence="6 7">
    <name type="scientific">Bradyrhizobium japonicum</name>
    <dbReference type="NCBI Taxonomy" id="375"/>
    <lineage>
        <taxon>Bacteria</taxon>
        <taxon>Pseudomonadati</taxon>
        <taxon>Pseudomonadota</taxon>
        <taxon>Alphaproteobacteria</taxon>
        <taxon>Hyphomicrobiales</taxon>
        <taxon>Nitrobacteraceae</taxon>
        <taxon>Bradyrhizobium</taxon>
    </lineage>
</organism>
<gene>
    <name evidence="6" type="ORF">MA20_29490</name>
</gene>
<feature type="domain" description="Leucine-binding protein" evidence="5">
    <location>
        <begin position="34"/>
        <end position="382"/>
    </location>
</feature>
<dbReference type="PROSITE" id="PS51318">
    <property type="entry name" value="TAT"/>
    <property type="match status" value="1"/>
</dbReference>
<dbReference type="InterPro" id="IPR051010">
    <property type="entry name" value="BCAA_transport"/>
</dbReference>
<dbReference type="InterPro" id="IPR006311">
    <property type="entry name" value="TAT_signal"/>
</dbReference>
<dbReference type="GO" id="GO:0006865">
    <property type="term" value="P:amino acid transport"/>
    <property type="evidence" value="ECO:0007669"/>
    <property type="project" value="UniProtKB-KW"/>
</dbReference>
<protein>
    <submittedName>
        <fullName evidence="6">Twin-arginine translocation pathway signal protein</fullName>
    </submittedName>
</protein>